<dbReference type="Pfam" id="PF00646">
    <property type="entry name" value="F-box"/>
    <property type="match status" value="1"/>
</dbReference>
<accession>A0A8H7VCU5</accession>
<evidence type="ECO:0000313" key="3">
    <source>
        <dbReference type="Proteomes" id="UP000650833"/>
    </source>
</evidence>
<dbReference type="OrthoDB" id="2227589at2759"/>
<gene>
    <name evidence="2" type="ORF">INT46_003947</name>
</gene>
<dbReference type="InterPro" id="IPR032675">
    <property type="entry name" value="LRR_dom_sf"/>
</dbReference>
<dbReference type="EMBL" id="JAEPRC010000004">
    <property type="protein sequence ID" value="KAG2215735.1"/>
    <property type="molecule type" value="Genomic_DNA"/>
</dbReference>
<reference evidence="2" key="1">
    <citation type="submission" date="2020-12" db="EMBL/GenBank/DDBJ databases">
        <title>Metabolic potential, ecology and presence of endohyphal bacteria is reflected in genomic diversity of Mucoromycotina.</title>
        <authorList>
            <person name="Muszewska A."/>
            <person name="Okrasinska A."/>
            <person name="Steczkiewicz K."/>
            <person name="Drgas O."/>
            <person name="Orlowska M."/>
            <person name="Perlinska-Lenart U."/>
            <person name="Aleksandrzak-Piekarczyk T."/>
            <person name="Szatraj K."/>
            <person name="Zielenkiewicz U."/>
            <person name="Pilsyk S."/>
            <person name="Malc E."/>
            <person name="Mieczkowski P."/>
            <person name="Kruszewska J.S."/>
            <person name="Biernat P."/>
            <person name="Pawlowska J."/>
        </authorList>
    </citation>
    <scope>NUCLEOTIDE SEQUENCE</scope>
    <source>
        <strain evidence="2">CBS 226.32</strain>
    </source>
</reference>
<dbReference type="Proteomes" id="UP000650833">
    <property type="component" value="Unassembled WGS sequence"/>
</dbReference>
<protein>
    <recommendedName>
        <fullName evidence="1">F-box domain-containing protein</fullName>
    </recommendedName>
</protein>
<evidence type="ECO:0000259" key="1">
    <source>
        <dbReference type="Pfam" id="PF00646"/>
    </source>
</evidence>
<dbReference type="InterPro" id="IPR001810">
    <property type="entry name" value="F-box_dom"/>
</dbReference>
<dbReference type="SUPFAM" id="SSF52047">
    <property type="entry name" value="RNI-like"/>
    <property type="match status" value="1"/>
</dbReference>
<comment type="caution">
    <text evidence="2">The sequence shown here is derived from an EMBL/GenBank/DDBJ whole genome shotgun (WGS) entry which is preliminary data.</text>
</comment>
<feature type="domain" description="F-box" evidence="1">
    <location>
        <begin position="4"/>
        <end position="32"/>
    </location>
</feature>
<dbReference type="Gene3D" id="3.80.10.10">
    <property type="entry name" value="Ribonuclease Inhibitor"/>
    <property type="match status" value="1"/>
</dbReference>
<dbReference type="AlphaFoldDB" id="A0A8H7VCU5"/>
<sequence>MIFLPIELLSCIFDLTSKQDQLKCQFVCNSWHVPAKRAFYSKITIEGKHDDLNYNNLIRFKKFIECISQSNDHLPTPGQFIQSLIIRFDIALETKFMPTDADFQLLATASPNLQELQFPSNMFWNNVMSIDNQHYWKRLRKVSQFKVMASKQSLDKFLYFKSTLSYLHIAEWQSSRQDFIEMIKSFTHLETLKITTRQRFTNLYNIIPTLIECPNITQLIMTSDSTTSTNTNNNSDVIVPKLQQLRLTLNSISSQLLFTLTHSFPNLHRLMLHFSQPTNDVSSWSDDLQLAMSRMIQFLTRMHQAHLDLFVPDYLIMHHLVRQFYAATKPKLYITYDSCSSFTTGQPDLSYHKHGTVNQIGRLDLRYQGHLPAGLEVNDLPHMSFLQDNGCLIDRLSIQLPSSFLGHSQFVQSIFTNYCPNLKVFNLVQGSFDMDSSATKFLFSQLIYLSMERSLITSSSLYHLSKLYATSLYYLKLEHCRCSESSLENITSINMPFTQFKKLVIIQDYRSQDTDNPVLVSVFEKKVHRTTLYYYMARTEKLVPTTPSVIAEYHFEKQRMSLDIVCYSLNQLHLNSCHIVL</sequence>
<keyword evidence="3" id="KW-1185">Reference proteome</keyword>
<organism evidence="2 3">
    <name type="scientific">Mucor plumbeus</name>
    <dbReference type="NCBI Taxonomy" id="97098"/>
    <lineage>
        <taxon>Eukaryota</taxon>
        <taxon>Fungi</taxon>
        <taxon>Fungi incertae sedis</taxon>
        <taxon>Mucoromycota</taxon>
        <taxon>Mucoromycotina</taxon>
        <taxon>Mucoromycetes</taxon>
        <taxon>Mucorales</taxon>
        <taxon>Mucorineae</taxon>
        <taxon>Mucoraceae</taxon>
        <taxon>Mucor</taxon>
    </lineage>
</organism>
<evidence type="ECO:0000313" key="2">
    <source>
        <dbReference type="EMBL" id="KAG2215735.1"/>
    </source>
</evidence>
<proteinExistence type="predicted"/>
<name>A0A8H7VCU5_9FUNG</name>